<gene>
    <name evidence="1" type="ORF">U0070_017444</name>
</gene>
<sequence length="80" mass="9396">MGDEKAGQKRRWYKKIKTLCCLEQLILNLECIKTLHVKMPTSRSYGCEYWSHRFNSPCHPNQLREFIVMGCSTVQDLLCS</sequence>
<accession>A0AAW0H9M7</accession>
<proteinExistence type="predicted"/>
<organism evidence="1 2">
    <name type="scientific">Myodes glareolus</name>
    <name type="common">Bank vole</name>
    <name type="synonym">Clethrionomys glareolus</name>
    <dbReference type="NCBI Taxonomy" id="447135"/>
    <lineage>
        <taxon>Eukaryota</taxon>
        <taxon>Metazoa</taxon>
        <taxon>Chordata</taxon>
        <taxon>Craniata</taxon>
        <taxon>Vertebrata</taxon>
        <taxon>Euteleostomi</taxon>
        <taxon>Mammalia</taxon>
        <taxon>Eutheria</taxon>
        <taxon>Euarchontoglires</taxon>
        <taxon>Glires</taxon>
        <taxon>Rodentia</taxon>
        <taxon>Myomorpha</taxon>
        <taxon>Muroidea</taxon>
        <taxon>Cricetidae</taxon>
        <taxon>Arvicolinae</taxon>
        <taxon>Myodes</taxon>
    </lineage>
</organism>
<protein>
    <submittedName>
        <fullName evidence="1">Uncharacterized protein</fullName>
    </submittedName>
</protein>
<evidence type="ECO:0000313" key="2">
    <source>
        <dbReference type="Proteomes" id="UP001488838"/>
    </source>
</evidence>
<feature type="non-terminal residue" evidence="1">
    <location>
        <position position="80"/>
    </location>
</feature>
<evidence type="ECO:0000313" key="1">
    <source>
        <dbReference type="EMBL" id="KAK7798451.1"/>
    </source>
</evidence>
<dbReference type="AlphaFoldDB" id="A0AAW0H9M7"/>
<keyword evidence="2" id="KW-1185">Reference proteome</keyword>
<comment type="caution">
    <text evidence="1">The sequence shown here is derived from an EMBL/GenBank/DDBJ whole genome shotgun (WGS) entry which is preliminary data.</text>
</comment>
<reference evidence="1 2" key="1">
    <citation type="journal article" date="2023" name="bioRxiv">
        <title>Conserved and derived expression patterns and positive selection on dental genes reveal complex evolutionary context of ever-growing rodent molars.</title>
        <authorList>
            <person name="Calamari Z.T."/>
            <person name="Song A."/>
            <person name="Cohen E."/>
            <person name="Akter M."/>
            <person name="Roy R.D."/>
            <person name="Hallikas O."/>
            <person name="Christensen M.M."/>
            <person name="Li P."/>
            <person name="Marangoni P."/>
            <person name="Jernvall J."/>
            <person name="Klein O.D."/>
        </authorList>
    </citation>
    <scope>NUCLEOTIDE SEQUENCE [LARGE SCALE GENOMIC DNA]</scope>
    <source>
        <strain evidence="1">V071</strain>
    </source>
</reference>
<dbReference type="EMBL" id="JBBHLL010000696">
    <property type="protein sequence ID" value="KAK7798451.1"/>
    <property type="molecule type" value="Genomic_DNA"/>
</dbReference>
<dbReference type="Proteomes" id="UP001488838">
    <property type="component" value="Unassembled WGS sequence"/>
</dbReference>
<name>A0AAW0H9M7_MYOGA</name>